<sequence length="315" mass="35524">MNRLVIIDGHAILHRAFHALPPLTTKDGEMVNAVFGFISMILRVIQDLKPSYFVVTFDRPKPTFRKAMYVGYQAHRPKMDDDLSSQIERVHKVLETMGIAIFEMDGYEADDVIGTIVTKIDGDIEKVIVTGDRDILQLVNSHVKVYMPVKGLSVSKLYGEKEVEEKYGIKASQIVDYKALVGDASDNYPGVSGIGPKTASQLVTKFGNLENIYEHIGEVESERFRKTLAENSESAALAKKLATIVRDVPITLNIEKCKLGNLDRPHVHKMLEDLEFRSLITRLGGSKNQELRIKNNEKPRREEKKGDNTQQIKLF</sequence>
<name>A0A1F5ZLX5_9BACT</name>
<dbReference type="PANTHER" id="PTHR42646">
    <property type="entry name" value="FLAP ENDONUCLEASE XNI"/>
    <property type="match status" value="1"/>
</dbReference>
<evidence type="ECO:0000313" key="8">
    <source>
        <dbReference type="Proteomes" id="UP000177383"/>
    </source>
</evidence>
<evidence type="ECO:0000259" key="6">
    <source>
        <dbReference type="SMART" id="SM00475"/>
    </source>
</evidence>
<dbReference type="InterPro" id="IPR008918">
    <property type="entry name" value="HhH2"/>
</dbReference>
<proteinExistence type="predicted"/>
<dbReference type="InterPro" id="IPR029060">
    <property type="entry name" value="PIN-like_dom_sf"/>
</dbReference>
<dbReference type="SUPFAM" id="SSF88723">
    <property type="entry name" value="PIN domain-like"/>
    <property type="match status" value="1"/>
</dbReference>
<dbReference type="InterPro" id="IPR020045">
    <property type="entry name" value="DNA_polI_H3TH"/>
</dbReference>
<evidence type="ECO:0000256" key="4">
    <source>
        <dbReference type="ARBA" id="ARBA00023125"/>
    </source>
</evidence>
<keyword evidence="3" id="KW-0269">Exonuclease</keyword>
<dbReference type="Gene3D" id="1.10.150.20">
    <property type="entry name" value="5' to 3' exonuclease, C-terminal subdomain"/>
    <property type="match status" value="1"/>
</dbReference>
<dbReference type="Proteomes" id="UP000177383">
    <property type="component" value="Unassembled WGS sequence"/>
</dbReference>
<comment type="caution">
    <text evidence="7">The sequence shown here is derived from an EMBL/GenBank/DDBJ whole genome shotgun (WGS) entry which is preliminary data.</text>
</comment>
<accession>A0A1F5ZLX5</accession>
<dbReference type="GO" id="GO:0003677">
    <property type="term" value="F:DNA binding"/>
    <property type="evidence" value="ECO:0007669"/>
    <property type="project" value="UniProtKB-KW"/>
</dbReference>
<dbReference type="FunFam" id="3.40.50.1010:FF:000001">
    <property type="entry name" value="DNA polymerase I"/>
    <property type="match status" value="1"/>
</dbReference>
<feature type="domain" description="5'-3' exonuclease" evidence="6">
    <location>
        <begin position="2"/>
        <end position="260"/>
    </location>
</feature>
<dbReference type="InterPro" id="IPR002421">
    <property type="entry name" value="5-3_exonuclease"/>
</dbReference>
<dbReference type="GO" id="GO:0033567">
    <property type="term" value="P:DNA replication, Okazaki fragment processing"/>
    <property type="evidence" value="ECO:0007669"/>
    <property type="project" value="InterPro"/>
</dbReference>
<feature type="compositionally biased region" description="Basic and acidic residues" evidence="5">
    <location>
        <begin position="294"/>
        <end position="307"/>
    </location>
</feature>
<dbReference type="CDD" id="cd09898">
    <property type="entry name" value="H3TH_53EXO"/>
    <property type="match status" value="1"/>
</dbReference>
<dbReference type="InterPro" id="IPR020046">
    <property type="entry name" value="5-3_exonucl_a-hlix_arch_N"/>
</dbReference>
<dbReference type="Gene3D" id="3.40.50.1010">
    <property type="entry name" value="5'-nuclease"/>
    <property type="match status" value="1"/>
</dbReference>
<keyword evidence="4" id="KW-0238">DNA-binding</keyword>
<evidence type="ECO:0000256" key="3">
    <source>
        <dbReference type="ARBA" id="ARBA00022839"/>
    </source>
</evidence>
<dbReference type="Pfam" id="PF01367">
    <property type="entry name" value="5_3_exonuc"/>
    <property type="match status" value="1"/>
</dbReference>
<dbReference type="FunFam" id="1.10.150.20:FF:000003">
    <property type="entry name" value="DNA polymerase I"/>
    <property type="match status" value="1"/>
</dbReference>
<dbReference type="SMART" id="SM00279">
    <property type="entry name" value="HhH2"/>
    <property type="match status" value="1"/>
</dbReference>
<evidence type="ECO:0000256" key="2">
    <source>
        <dbReference type="ARBA" id="ARBA00022801"/>
    </source>
</evidence>
<evidence type="ECO:0000256" key="5">
    <source>
        <dbReference type="SAM" id="MobiDB-lite"/>
    </source>
</evidence>
<dbReference type="Pfam" id="PF02739">
    <property type="entry name" value="5_3_exonuc_N"/>
    <property type="match status" value="1"/>
</dbReference>
<dbReference type="GO" id="GO:0008409">
    <property type="term" value="F:5'-3' exonuclease activity"/>
    <property type="evidence" value="ECO:0007669"/>
    <property type="project" value="InterPro"/>
</dbReference>
<protein>
    <recommendedName>
        <fullName evidence="6">5'-3' exonuclease domain-containing protein</fullName>
    </recommendedName>
</protein>
<dbReference type="InterPro" id="IPR038969">
    <property type="entry name" value="FEN"/>
</dbReference>
<reference evidence="7 8" key="1">
    <citation type="journal article" date="2016" name="Nat. Commun.">
        <title>Thousands of microbial genomes shed light on interconnected biogeochemical processes in an aquifer system.</title>
        <authorList>
            <person name="Anantharaman K."/>
            <person name="Brown C.T."/>
            <person name="Hug L.A."/>
            <person name="Sharon I."/>
            <person name="Castelle C.J."/>
            <person name="Probst A.J."/>
            <person name="Thomas B.C."/>
            <person name="Singh A."/>
            <person name="Wilkins M.J."/>
            <person name="Karaoz U."/>
            <person name="Brodie E.L."/>
            <person name="Williams K.H."/>
            <person name="Hubbard S.S."/>
            <person name="Banfield J.F."/>
        </authorList>
    </citation>
    <scope>NUCLEOTIDE SEQUENCE [LARGE SCALE GENOMIC DNA]</scope>
</reference>
<evidence type="ECO:0000256" key="1">
    <source>
        <dbReference type="ARBA" id="ARBA00022722"/>
    </source>
</evidence>
<dbReference type="GO" id="GO:0017108">
    <property type="term" value="F:5'-flap endonuclease activity"/>
    <property type="evidence" value="ECO:0007669"/>
    <property type="project" value="InterPro"/>
</dbReference>
<dbReference type="EMBL" id="MFJE01000055">
    <property type="protein sequence ID" value="OGG13383.1"/>
    <property type="molecule type" value="Genomic_DNA"/>
</dbReference>
<dbReference type="CDD" id="cd09859">
    <property type="entry name" value="PIN_53EXO"/>
    <property type="match status" value="1"/>
</dbReference>
<dbReference type="InterPro" id="IPR036279">
    <property type="entry name" value="5-3_exonuclease_C_sf"/>
</dbReference>
<organism evidence="7 8">
    <name type="scientific">Candidatus Gottesmanbacteria bacterium RIFCSPHIGHO2_01_FULL_39_10</name>
    <dbReference type="NCBI Taxonomy" id="1798375"/>
    <lineage>
        <taxon>Bacteria</taxon>
        <taxon>Candidatus Gottesmaniibacteriota</taxon>
    </lineage>
</organism>
<evidence type="ECO:0000313" key="7">
    <source>
        <dbReference type="EMBL" id="OGG13383.1"/>
    </source>
</evidence>
<dbReference type="SUPFAM" id="SSF47807">
    <property type="entry name" value="5' to 3' exonuclease, C-terminal subdomain"/>
    <property type="match status" value="1"/>
</dbReference>
<dbReference type="PANTHER" id="PTHR42646:SF2">
    <property type="entry name" value="5'-3' EXONUCLEASE FAMILY PROTEIN"/>
    <property type="match status" value="1"/>
</dbReference>
<keyword evidence="2" id="KW-0378">Hydrolase</keyword>
<dbReference type="STRING" id="1798375.A2773_06085"/>
<keyword evidence="1" id="KW-0540">Nuclease</keyword>
<dbReference type="AlphaFoldDB" id="A0A1F5ZLX5"/>
<gene>
    <name evidence="7" type="ORF">A2773_06085</name>
</gene>
<dbReference type="SMART" id="SM00475">
    <property type="entry name" value="53EXOc"/>
    <property type="match status" value="1"/>
</dbReference>
<feature type="region of interest" description="Disordered" evidence="5">
    <location>
        <begin position="294"/>
        <end position="315"/>
    </location>
</feature>